<evidence type="ECO:0000313" key="2">
    <source>
        <dbReference type="Proteomes" id="UP000001307"/>
    </source>
</evidence>
<accession>E4XR37</accession>
<keyword evidence="2" id="KW-1185">Reference proteome</keyword>
<dbReference type="Proteomes" id="UP000001307">
    <property type="component" value="Unassembled WGS sequence"/>
</dbReference>
<dbReference type="InParanoid" id="E4XR37"/>
<protein>
    <recommendedName>
        <fullName evidence="3">C-type lectin domain-containing protein</fullName>
    </recommendedName>
</protein>
<dbReference type="AlphaFoldDB" id="E4XR37"/>
<dbReference type="EMBL" id="FN653112">
    <property type="protein sequence ID" value="CBY12273.1"/>
    <property type="molecule type" value="Genomic_DNA"/>
</dbReference>
<evidence type="ECO:0000313" key="1">
    <source>
        <dbReference type="EMBL" id="CBY12273.1"/>
    </source>
</evidence>
<dbReference type="OrthoDB" id="10675677at2759"/>
<gene>
    <name evidence="1" type="ORF">GSOID_T00018152001</name>
</gene>
<organism evidence="1">
    <name type="scientific">Oikopleura dioica</name>
    <name type="common">Tunicate</name>
    <dbReference type="NCBI Taxonomy" id="34765"/>
    <lineage>
        <taxon>Eukaryota</taxon>
        <taxon>Metazoa</taxon>
        <taxon>Chordata</taxon>
        <taxon>Tunicata</taxon>
        <taxon>Appendicularia</taxon>
        <taxon>Copelata</taxon>
        <taxon>Oikopleuridae</taxon>
        <taxon>Oikopleura</taxon>
    </lineage>
</organism>
<proteinExistence type="predicted"/>
<evidence type="ECO:0008006" key="3">
    <source>
        <dbReference type="Google" id="ProtNLM"/>
    </source>
</evidence>
<name>E4XR37_OIKDI</name>
<reference evidence="1" key="1">
    <citation type="journal article" date="2010" name="Science">
        <title>Plasticity of animal genome architecture unmasked by rapid evolution of a pelagic tunicate.</title>
        <authorList>
            <person name="Denoeud F."/>
            <person name="Henriet S."/>
            <person name="Mungpakdee S."/>
            <person name="Aury J.M."/>
            <person name="Da Silva C."/>
            <person name="Brinkmann H."/>
            <person name="Mikhaleva J."/>
            <person name="Olsen L.C."/>
            <person name="Jubin C."/>
            <person name="Canestro C."/>
            <person name="Bouquet J.M."/>
            <person name="Danks G."/>
            <person name="Poulain J."/>
            <person name="Campsteijn C."/>
            <person name="Adamski M."/>
            <person name="Cross I."/>
            <person name="Yadetie F."/>
            <person name="Muffato M."/>
            <person name="Louis A."/>
            <person name="Butcher S."/>
            <person name="Tsagkogeorga G."/>
            <person name="Konrad A."/>
            <person name="Singh S."/>
            <person name="Jensen M.F."/>
            <person name="Cong E.H."/>
            <person name="Eikeseth-Otteraa H."/>
            <person name="Noel B."/>
            <person name="Anthouard V."/>
            <person name="Porcel B.M."/>
            <person name="Kachouri-Lafond R."/>
            <person name="Nishino A."/>
            <person name="Ugolini M."/>
            <person name="Chourrout P."/>
            <person name="Nishida H."/>
            <person name="Aasland R."/>
            <person name="Huzurbazar S."/>
            <person name="Westhof E."/>
            <person name="Delsuc F."/>
            <person name="Lehrach H."/>
            <person name="Reinhardt R."/>
            <person name="Weissenbach J."/>
            <person name="Roy S.W."/>
            <person name="Artiguenave F."/>
            <person name="Postlethwait J.H."/>
            <person name="Manak J.R."/>
            <person name="Thompson E.M."/>
            <person name="Jaillon O."/>
            <person name="Du Pasquier L."/>
            <person name="Boudinot P."/>
            <person name="Liberles D.A."/>
            <person name="Volff J.N."/>
            <person name="Philippe H."/>
            <person name="Lenhard B."/>
            <person name="Roest Crollius H."/>
            <person name="Wincker P."/>
            <person name="Chourrout D."/>
        </authorList>
    </citation>
    <scope>NUCLEOTIDE SEQUENCE [LARGE SCALE GENOMIC DNA]</scope>
</reference>
<sequence>MIFCELSGTGLFYHICDRRLIAYFLCENDDLDFALRSYLNSSLTGFDHFLNVSIGGTDNVDKNLDNYWNAFIDNSFGFTKQEKHLISNRKPRRILDAAEQCQQEGTKLLSPTTLNEKIRKSLEKVEVSWFWMNGFQDNEDRGIIKDIETRKKLTVKDLKGAKIEFNWSYHALSPGDILFKSPYKDPYNLQKINFL</sequence>